<accession>A0A2U1SZV1</accession>
<evidence type="ECO:0000313" key="1">
    <source>
        <dbReference type="EMBL" id="PWB97128.1"/>
    </source>
</evidence>
<proteinExistence type="predicted"/>
<dbReference type="AlphaFoldDB" id="A0A2U1SZV1"/>
<gene>
    <name evidence="1" type="ORF">DF220_04205</name>
</gene>
<keyword evidence="2" id="KW-1185">Reference proteome</keyword>
<comment type="caution">
    <text evidence="1">The sequence shown here is derived from an EMBL/GenBank/DDBJ whole genome shotgun (WGS) entry which is preliminary data.</text>
</comment>
<name>A0A2U1SZV1_9MICO</name>
<reference evidence="2" key="1">
    <citation type="submission" date="2018-04" db="EMBL/GenBank/DDBJ databases">
        <authorList>
            <person name="Liu S."/>
            <person name="Wang Z."/>
            <person name="Li J."/>
        </authorList>
    </citation>
    <scope>NUCLEOTIDE SEQUENCE [LARGE SCALE GENOMIC DNA]</scope>
    <source>
        <strain evidence="2">S1194</strain>
    </source>
</reference>
<protein>
    <submittedName>
        <fullName evidence="1">Uncharacterized protein</fullName>
    </submittedName>
</protein>
<evidence type="ECO:0000313" key="2">
    <source>
        <dbReference type="Proteomes" id="UP000244978"/>
    </source>
</evidence>
<organism evidence="1 2">
    <name type="scientific">Homoserinimonas hongtaonis</name>
    <dbReference type="NCBI Taxonomy" id="2079791"/>
    <lineage>
        <taxon>Bacteria</taxon>
        <taxon>Bacillati</taxon>
        <taxon>Actinomycetota</taxon>
        <taxon>Actinomycetes</taxon>
        <taxon>Micrococcales</taxon>
        <taxon>Microbacteriaceae</taxon>
        <taxon>Homoserinimonas</taxon>
    </lineage>
</organism>
<dbReference type="Proteomes" id="UP000244978">
    <property type="component" value="Unassembled WGS sequence"/>
</dbReference>
<sequence>MLVYGLSNERVSQQQIATMAADVATASPDSASAVSQQIAQGRGDWSHWATTLSTALPAGAAREIVQTIQTGQLDEVRTNLGGKQQAAINYGVGAVVGGVTRAVFGRDVVNAAFPEAPDTFPAHLDIPEKDVDDDGDSNRALAALEDAARATGGWITGAAGVVGSGVASGTVAAGAGVSKATQVCRTADLDGDGIPDEAQALTAVKNVGGAIAGVAGSVGGNVAGMFASMKRK</sequence>
<dbReference type="EMBL" id="QEEX01000001">
    <property type="protein sequence ID" value="PWB97128.1"/>
    <property type="molecule type" value="Genomic_DNA"/>
</dbReference>